<reference evidence="1" key="1">
    <citation type="submission" date="2022-04" db="EMBL/GenBank/DDBJ databases">
        <title>Roseomonas acroporae sp. nov., isolated from coral Acropora digitifera.</title>
        <authorList>
            <person name="Sun H."/>
        </authorList>
    </citation>
    <scope>NUCLEOTIDE SEQUENCE</scope>
    <source>
        <strain evidence="1">NAR14</strain>
    </source>
</reference>
<dbReference type="RefSeq" id="WP_248670295.1">
    <property type="nucleotide sequence ID" value="NZ_JALPRX010000239.1"/>
</dbReference>
<keyword evidence="2" id="KW-1185">Reference proteome</keyword>
<accession>A0A9X1YCH5</accession>
<dbReference type="GO" id="GO:0004176">
    <property type="term" value="F:ATP-dependent peptidase activity"/>
    <property type="evidence" value="ECO:0007669"/>
    <property type="project" value="InterPro"/>
</dbReference>
<proteinExistence type="predicted"/>
<comment type="caution">
    <text evidence="1">The sequence shown here is derived from an EMBL/GenBank/DDBJ whole genome shotgun (WGS) entry which is preliminary data.</text>
</comment>
<evidence type="ECO:0000313" key="1">
    <source>
        <dbReference type="EMBL" id="MCK8788254.1"/>
    </source>
</evidence>
<dbReference type="InterPro" id="IPR037219">
    <property type="entry name" value="Peptidase_M41-like"/>
</dbReference>
<sequence length="181" mass="20569">MSRRPLKAHRLMANDRRRSAVHEAGHYVVAHHVGLRNVRAQIFRRSERNVLEEPTWGGNCGVPWMPLSRLSDRRRIMFSVAGAVAEQAWDDYRGRERLDELCFEDLLIEPDAMSATDWDGCGCLPGEPNLKLVRCAEQVAELLTPHGGALWPLLLQTSRSLIRNGWITSEKQAANAGRRHR</sequence>
<dbReference type="SUPFAM" id="SSF140990">
    <property type="entry name" value="FtsH protease domain-like"/>
    <property type="match status" value="1"/>
</dbReference>
<evidence type="ECO:0000313" key="2">
    <source>
        <dbReference type="Proteomes" id="UP001139516"/>
    </source>
</evidence>
<organism evidence="1 2">
    <name type="scientific">Roseomonas acroporae</name>
    <dbReference type="NCBI Taxonomy" id="2937791"/>
    <lineage>
        <taxon>Bacteria</taxon>
        <taxon>Pseudomonadati</taxon>
        <taxon>Pseudomonadota</taxon>
        <taxon>Alphaproteobacteria</taxon>
        <taxon>Acetobacterales</taxon>
        <taxon>Roseomonadaceae</taxon>
        <taxon>Roseomonas</taxon>
    </lineage>
</organism>
<protein>
    <recommendedName>
        <fullName evidence="3">Peptidase M41-like protein</fullName>
    </recommendedName>
</protein>
<dbReference type="AlphaFoldDB" id="A0A9X1YCH5"/>
<evidence type="ECO:0008006" key="3">
    <source>
        <dbReference type="Google" id="ProtNLM"/>
    </source>
</evidence>
<dbReference type="GO" id="GO:0006508">
    <property type="term" value="P:proteolysis"/>
    <property type="evidence" value="ECO:0007669"/>
    <property type="project" value="InterPro"/>
</dbReference>
<dbReference type="EMBL" id="JALPRX010000239">
    <property type="protein sequence ID" value="MCK8788254.1"/>
    <property type="molecule type" value="Genomic_DNA"/>
</dbReference>
<dbReference type="GO" id="GO:0004222">
    <property type="term" value="F:metalloendopeptidase activity"/>
    <property type="evidence" value="ECO:0007669"/>
    <property type="project" value="InterPro"/>
</dbReference>
<dbReference type="Proteomes" id="UP001139516">
    <property type="component" value="Unassembled WGS sequence"/>
</dbReference>
<dbReference type="GO" id="GO:0005524">
    <property type="term" value="F:ATP binding"/>
    <property type="evidence" value="ECO:0007669"/>
    <property type="project" value="InterPro"/>
</dbReference>
<name>A0A9X1YCH5_9PROT</name>
<gene>
    <name evidence="1" type="ORF">M0638_28285</name>
</gene>